<organism evidence="2 3">
    <name type="scientific">Streptococcus sinensis</name>
    <dbReference type="NCBI Taxonomy" id="176090"/>
    <lineage>
        <taxon>Bacteria</taxon>
        <taxon>Bacillati</taxon>
        <taxon>Bacillota</taxon>
        <taxon>Bacilli</taxon>
        <taxon>Lactobacillales</taxon>
        <taxon>Streptococcaceae</taxon>
        <taxon>Streptococcus</taxon>
    </lineage>
</organism>
<keyword evidence="1" id="KW-0472">Membrane</keyword>
<proteinExistence type="predicted"/>
<evidence type="ECO:0000313" key="3">
    <source>
        <dbReference type="Proteomes" id="UP000030019"/>
    </source>
</evidence>
<dbReference type="Proteomes" id="UP000030019">
    <property type="component" value="Unassembled WGS sequence"/>
</dbReference>
<keyword evidence="1" id="KW-0812">Transmembrane</keyword>
<dbReference type="PANTHER" id="PTHR40076:SF1">
    <property type="entry name" value="MEMBRANE PROTEIN"/>
    <property type="match status" value="1"/>
</dbReference>
<evidence type="ECO:0008006" key="4">
    <source>
        <dbReference type="Google" id="ProtNLM"/>
    </source>
</evidence>
<feature type="transmembrane region" description="Helical" evidence="1">
    <location>
        <begin position="64"/>
        <end position="85"/>
    </location>
</feature>
<protein>
    <recommendedName>
        <fullName evidence="4">Integral membrane protein</fullName>
    </recommendedName>
</protein>
<keyword evidence="3" id="KW-1185">Reference proteome</keyword>
<evidence type="ECO:0000313" key="2">
    <source>
        <dbReference type="EMBL" id="KGM37161.1"/>
    </source>
</evidence>
<comment type="caution">
    <text evidence="2">The sequence shown here is derived from an EMBL/GenBank/DDBJ whole genome shotgun (WGS) entry which is preliminary data.</text>
</comment>
<dbReference type="RefSeq" id="WP_037616441.1">
    <property type="nucleotide sequence ID" value="NZ_JPEN01000063.1"/>
</dbReference>
<dbReference type="Pfam" id="PF06161">
    <property type="entry name" value="DUF975"/>
    <property type="match status" value="1"/>
</dbReference>
<dbReference type="STRING" id="176090.SSIN_1027"/>
<gene>
    <name evidence="2" type="ORF">SSIN_1027</name>
</gene>
<dbReference type="AlphaFoldDB" id="A0A0A0DEK8"/>
<dbReference type="InterPro" id="IPR010380">
    <property type="entry name" value="DUF975"/>
</dbReference>
<feature type="transmembrane region" description="Helical" evidence="1">
    <location>
        <begin position="233"/>
        <end position="261"/>
    </location>
</feature>
<feature type="transmembrane region" description="Helical" evidence="1">
    <location>
        <begin position="167"/>
        <end position="191"/>
    </location>
</feature>
<reference evidence="2 3" key="1">
    <citation type="submission" date="2014-06" db="EMBL/GenBank/DDBJ databases">
        <authorList>
            <person name="Teng J.L."/>
            <person name="Huang Y."/>
            <person name="Tse H."/>
            <person name="Lau S.K."/>
            <person name="Woo P.C."/>
        </authorList>
    </citation>
    <scope>NUCLEOTIDE SEQUENCE [LARGE SCALE GENOMIC DNA]</scope>
    <source>
        <strain evidence="2 3">HKU4</strain>
    </source>
</reference>
<dbReference type="EMBL" id="JPEN01000063">
    <property type="protein sequence ID" value="KGM37161.1"/>
    <property type="molecule type" value="Genomic_DNA"/>
</dbReference>
<dbReference type="PATRIC" id="fig|176090.4.peg.995"/>
<keyword evidence="1" id="KW-1133">Transmembrane helix</keyword>
<name>A0A0A0DEK8_9STRE</name>
<evidence type="ECO:0000256" key="1">
    <source>
        <dbReference type="SAM" id="Phobius"/>
    </source>
</evidence>
<feature type="transmembrane region" description="Helical" evidence="1">
    <location>
        <begin position="20"/>
        <end position="38"/>
    </location>
</feature>
<sequence length="279" mass="31853">MNLSEIRAQARTIRNQTNGIFSLFAIPTLVTILSTYLSPNRHLEEIIPQLEVNQAFVVIFGRQIFPQIVEFVIALLFLSASFSMIEVVRKKRDTVGLADIRRVFSAELFSPIFITQLTKSILLLLWNSISLVGSFFLVFSSYKVLAIYEKISDLSRLTTDSPEVEQIVSYAPMMFLGTLIVLAGTAVFLIANYAYSQTDFILYDQLSTGTYQGPWQIITQSRRMMKGYKWKRFLLDLSFIGWYILIGITLGIAGVVAYPYITTARVLFYEKLKEERKLS</sequence>
<feature type="transmembrane region" description="Helical" evidence="1">
    <location>
        <begin position="121"/>
        <end position="147"/>
    </location>
</feature>
<accession>A0A0A0DEK8</accession>
<dbReference type="PANTHER" id="PTHR40076">
    <property type="entry name" value="MEMBRANE PROTEIN-RELATED"/>
    <property type="match status" value="1"/>
</dbReference>
<dbReference type="eggNOG" id="COG5523">
    <property type="taxonomic scope" value="Bacteria"/>
</dbReference>